<dbReference type="Proteomes" id="UP000221165">
    <property type="component" value="Unassembled WGS sequence"/>
</dbReference>
<dbReference type="AlphaFoldDB" id="A0A2C6LG14"/>
<dbReference type="VEuPathDB" id="ToxoDB:CSUI_000683"/>
<accession>A0A2C6LG14</accession>
<keyword evidence="2" id="KW-1185">Reference proteome</keyword>
<evidence type="ECO:0000313" key="1">
    <source>
        <dbReference type="EMBL" id="PHJ25466.1"/>
    </source>
</evidence>
<comment type="caution">
    <text evidence="1">The sequence shown here is derived from an EMBL/GenBank/DDBJ whole genome shotgun (WGS) entry which is preliminary data.</text>
</comment>
<gene>
    <name evidence="1" type="ORF">CSUI_000683</name>
</gene>
<dbReference type="RefSeq" id="XP_067927113.1">
    <property type="nucleotide sequence ID" value="XM_068060914.1"/>
</dbReference>
<sequence length="70" mass="7633">MREKASQDFVKGGQQRASRGYPSSDIYIYTQFHEDRKSSWLPIDLLGPHSARGDSGCCAGSSGGLVVTLR</sequence>
<dbReference type="GeneID" id="94424125"/>
<proteinExistence type="predicted"/>
<organism evidence="1 2">
    <name type="scientific">Cystoisospora suis</name>
    <dbReference type="NCBI Taxonomy" id="483139"/>
    <lineage>
        <taxon>Eukaryota</taxon>
        <taxon>Sar</taxon>
        <taxon>Alveolata</taxon>
        <taxon>Apicomplexa</taxon>
        <taxon>Conoidasida</taxon>
        <taxon>Coccidia</taxon>
        <taxon>Eucoccidiorida</taxon>
        <taxon>Eimeriorina</taxon>
        <taxon>Sarcocystidae</taxon>
        <taxon>Cystoisospora</taxon>
    </lineage>
</organism>
<evidence type="ECO:0000313" key="2">
    <source>
        <dbReference type="Proteomes" id="UP000221165"/>
    </source>
</evidence>
<reference evidence="1 2" key="1">
    <citation type="journal article" date="2017" name="Int. J. Parasitol.">
        <title>The genome of the protozoan parasite Cystoisospora suis and a reverse vaccinology approach to identify vaccine candidates.</title>
        <authorList>
            <person name="Palmieri N."/>
            <person name="Shrestha A."/>
            <person name="Ruttkowski B."/>
            <person name="Beck T."/>
            <person name="Vogl C."/>
            <person name="Tomley F."/>
            <person name="Blake D.P."/>
            <person name="Joachim A."/>
        </authorList>
    </citation>
    <scope>NUCLEOTIDE SEQUENCE [LARGE SCALE GENOMIC DNA]</scope>
    <source>
        <strain evidence="1 2">Wien I</strain>
    </source>
</reference>
<dbReference type="EMBL" id="MIGC01000269">
    <property type="protein sequence ID" value="PHJ25466.1"/>
    <property type="molecule type" value="Genomic_DNA"/>
</dbReference>
<protein>
    <submittedName>
        <fullName evidence="1">Uncharacterized protein</fullName>
    </submittedName>
</protein>
<name>A0A2C6LG14_9APIC</name>